<feature type="transmembrane region" description="Helical" evidence="1">
    <location>
        <begin position="12"/>
        <end position="29"/>
    </location>
</feature>
<keyword evidence="1" id="KW-0812">Transmembrane</keyword>
<evidence type="ECO:0008006" key="4">
    <source>
        <dbReference type="Google" id="ProtNLM"/>
    </source>
</evidence>
<dbReference type="Gene3D" id="1.20.120.1630">
    <property type="match status" value="1"/>
</dbReference>
<keyword evidence="1" id="KW-0472">Membrane</keyword>
<organism evidence="2 3">
    <name type="scientific">Brevundimonas mediterranea</name>
    <dbReference type="NCBI Taxonomy" id="74329"/>
    <lineage>
        <taxon>Bacteria</taxon>
        <taxon>Pseudomonadati</taxon>
        <taxon>Pseudomonadota</taxon>
        <taxon>Alphaproteobacteria</taxon>
        <taxon>Caulobacterales</taxon>
        <taxon>Caulobacteraceae</taxon>
        <taxon>Brevundimonas</taxon>
    </lineage>
</organism>
<evidence type="ECO:0000313" key="2">
    <source>
        <dbReference type="EMBL" id="VDC48931.1"/>
    </source>
</evidence>
<accession>A0A7Z9C4A4</accession>
<sequence>MIGVLLQWPRLLTLAMFPALVVLYWRLAVEEERETAARFGPAWAGYRRATPAFLSRLGPVFRPARPEV</sequence>
<reference evidence="2 3" key="1">
    <citation type="submission" date="2018-11" db="EMBL/GenBank/DDBJ databases">
        <authorList>
            <person name="Peiro R."/>
            <person name="Begona"/>
            <person name="Cbmso G."/>
            <person name="Lopez M."/>
            <person name="Gonzalez S."/>
            <person name="Sacristan E."/>
            <person name="Castillo E."/>
        </authorList>
    </citation>
    <scope>NUCLEOTIDE SEQUENCE [LARGE SCALE GENOMIC DNA]</scope>
    <source>
        <strain evidence="2">Brev_genome</strain>
    </source>
</reference>
<keyword evidence="1" id="KW-1133">Transmembrane helix</keyword>
<evidence type="ECO:0000256" key="1">
    <source>
        <dbReference type="SAM" id="Phobius"/>
    </source>
</evidence>
<dbReference type="Proteomes" id="UP000289220">
    <property type="component" value="Unassembled WGS sequence"/>
</dbReference>
<dbReference type="EMBL" id="UXHF01000012">
    <property type="protein sequence ID" value="VDC48931.1"/>
    <property type="molecule type" value="Genomic_DNA"/>
</dbReference>
<proteinExistence type="predicted"/>
<name>A0A7Z9C4A4_9CAUL</name>
<evidence type="ECO:0000313" key="3">
    <source>
        <dbReference type="Proteomes" id="UP000289220"/>
    </source>
</evidence>
<gene>
    <name evidence="2" type="ORF">BREV_BREV_00917</name>
</gene>
<keyword evidence="3" id="KW-1185">Reference proteome</keyword>
<protein>
    <recommendedName>
        <fullName evidence="4">Isoprenylcysteine carboxylmethyltransferase family protein</fullName>
    </recommendedName>
</protein>
<comment type="caution">
    <text evidence="2">The sequence shown here is derived from an EMBL/GenBank/DDBJ whole genome shotgun (WGS) entry which is preliminary data.</text>
</comment>
<dbReference type="AlphaFoldDB" id="A0A7Z9C4A4"/>